<dbReference type="EMBL" id="JPKZ01001148">
    <property type="protein sequence ID" value="KHN83684.1"/>
    <property type="molecule type" value="Genomic_DNA"/>
</dbReference>
<dbReference type="OrthoDB" id="66144at2759"/>
<dbReference type="InterPro" id="IPR029063">
    <property type="entry name" value="SAM-dependent_MTases_sf"/>
</dbReference>
<keyword evidence="5" id="KW-0472">Membrane</keyword>
<dbReference type="PANTHER" id="PTHR13610">
    <property type="entry name" value="METHYLTRANSFERASE DOMAIN-CONTAINING PROTEIN"/>
    <property type="match status" value="1"/>
</dbReference>
<keyword evidence="5" id="KW-1133">Transmembrane helix</keyword>
<dbReference type="GO" id="GO:0016279">
    <property type="term" value="F:protein-lysine N-methyltransferase activity"/>
    <property type="evidence" value="ECO:0007669"/>
    <property type="project" value="InterPro"/>
</dbReference>
<evidence type="ECO:0000313" key="6">
    <source>
        <dbReference type="EMBL" id="KHN83684.1"/>
    </source>
</evidence>
<comment type="caution">
    <text evidence="6">The sequence shown here is derived from an EMBL/GenBank/DDBJ whole genome shotgun (WGS) entry which is preliminary data.</text>
</comment>
<dbReference type="GO" id="GO:1905706">
    <property type="term" value="P:regulation of mitochondrial ATP synthesis coupled proton transport"/>
    <property type="evidence" value="ECO:0007669"/>
    <property type="project" value="TreeGrafter"/>
</dbReference>
<dbReference type="PANTHER" id="PTHR13610:SF9">
    <property type="entry name" value="FI06469P"/>
    <property type="match status" value="1"/>
</dbReference>
<protein>
    <submittedName>
        <fullName evidence="6">Putative rotein</fullName>
    </submittedName>
</protein>
<evidence type="ECO:0000256" key="4">
    <source>
        <dbReference type="ARBA" id="ARBA00022691"/>
    </source>
</evidence>
<evidence type="ECO:0000256" key="1">
    <source>
        <dbReference type="ARBA" id="ARBA00010633"/>
    </source>
</evidence>
<keyword evidence="7" id="KW-1185">Reference proteome</keyword>
<gene>
    <name evidence="6" type="primary">fam173b</name>
    <name evidence="6" type="ORF">Tcan_04914</name>
</gene>
<accession>A0A0B2VQS4</accession>
<dbReference type="GO" id="GO:0005739">
    <property type="term" value="C:mitochondrion"/>
    <property type="evidence" value="ECO:0007669"/>
    <property type="project" value="TreeGrafter"/>
</dbReference>
<name>A0A0B2VQS4_TOXCA</name>
<evidence type="ECO:0000313" key="7">
    <source>
        <dbReference type="Proteomes" id="UP000031036"/>
    </source>
</evidence>
<proteinExistence type="inferred from homology"/>
<reference evidence="6 7" key="1">
    <citation type="submission" date="2014-11" db="EMBL/GenBank/DDBJ databases">
        <title>Genetic blueprint of the zoonotic pathogen Toxocara canis.</title>
        <authorList>
            <person name="Zhu X.-Q."/>
            <person name="Korhonen P.K."/>
            <person name="Cai H."/>
            <person name="Young N.D."/>
            <person name="Nejsum P."/>
            <person name="von Samson-Himmelstjerna G."/>
            <person name="Boag P.R."/>
            <person name="Tan P."/>
            <person name="Li Q."/>
            <person name="Min J."/>
            <person name="Yang Y."/>
            <person name="Wang X."/>
            <person name="Fang X."/>
            <person name="Hall R.S."/>
            <person name="Hofmann A."/>
            <person name="Sternberg P.W."/>
            <person name="Jex A.R."/>
            <person name="Gasser R.B."/>
        </authorList>
    </citation>
    <scope>NUCLEOTIDE SEQUENCE [LARGE SCALE GENOMIC DNA]</scope>
    <source>
        <strain evidence="6">PN_DK_2014</strain>
    </source>
</reference>
<keyword evidence="5" id="KW-0812">Transmembrane</keyword>
<comment type="similarity">
    <text evidence="1">Belongs to the ANT/ATPSC lysine N-methyltransferase family.</text>
</comment>
<dbReference type="Gene3D" id="3.40.50.150">
    <property type="entry name" value="Vaccinia Virus protein VP39"/>
    <property type="match status" value="1"/>
</dbReference>
<keyword evidence="4" id="KW-0949">S-adenosyl-L-methionine</keyword>
<evidence type="ECO:0000256" key="5">
    <source>
        <dbReference type="SAM" id="Phobius"/>
    </source>
</evidence>
<evidence type="ECO:0000256" key="3">
    <source>
        <dbReference type="ARBA" id="ARBA00022679"/>
    </source>
</evidence>
<dbReference type="Proteomes" id="UP000031036">
    <property type="component" value="Unassembled WGS sequence"/>
</dbReference>
<dbReference type="AlphaFoldDB" id="A0A0B2VQS4"/>
<keyword evidence="3" id="KW-0808">Transferase</keyword>
<sequence>MVLQCAASGYQSVGLELNALLVLYSRYKARRQHVAHLATFYRKDIFKADLSKYRSAVIFGAEFLMNDLVPKLDEMLVGSYLIACRFPLPSNTRWRLLYKVGEGHDTVWLFHAISMEYALNSLRITFGGMARPANIQSTRSRATYYQPSRRWPPRFIRRFMLRYPQGHLYIALGICSTGMVFPVAIWMYKALTMDKNEFIEYRNQYNAVVHDRQKYGRQLAFPFFFPSKPSVEKERAEQRSS</sequence>
<keyword evidence="2" id="KW-0489">Methyltransferase</keyword>
<dbReference type="STRING" id="6265.A0A0B2VQS4"/>
<evidence type="ECO:0000256" key="2">
    <source>
        <dbReference type="ARBA" id="ARBA00022603"/>
    </source>
</evidence>
<dbReference type="GO" id="GO:0032259">
    <property type="term" value="P:methylation"/>
    <property type="evidence" value="ECO:0007669"/>
    <property type="project" value="UniProtKB-KW"/>
</dbReference>
<organism evidence="6 7">
    <name type="scientific">Toxocara canis</name>
    <name type="common">Canine roundworm</name>
    <dbReference type="NCBI Taxonomy" id="6265"/>
    <lineage>
        <taxon>Eukaryota</taxon>
        <taxon>Metazoa</taxon>
        <taxon>Ecdysozoa</taxon>
        <taxon>Nematoda</taxon>
        <taxon>Chromadorea</taxon>
        <taxon>Rhabditida</taxon>
        <taxon>Spirurina</taxon>
        <taxon>Ascaridomorpha</taxon>
        <taxon>Ascaridoidea</taxon>
        <taxon>Toxocaridae</taxon>
        <taxon>Toxocara</taxon>
    </lineage>
</organism>
<feature type="transmembrane region" description="Helical" evidence="5">
    <location>
        <begin position="167"/>
        <end position="188"/>
    </location>
</feature>
<dbReference type="InterPro" id="IPR026170">
    <property type="entry name" value="FAM173A/B"/>
</dbReference>